<evidence type="ECO:0008006" key="3">
    <source>
        <dbReference type="Google" id="ProtNLM"/>
    </source>
</evidence>
<dbReference type="Proteomes" id="UP000218767">
    <property type="component" value="Unassembled WGS sequence"/>
</dbReference>
<dbReference type="EMBL" id="NVUL01000057">
    <property type="protein sequence ID" value="PCI76406.1"/>
    <property type="molecule type" value="Genomic_DNA"/>
</dbReference>
<gene>
    <name evidence="1" type="ORF">COB20_10530</name>
</gene>
<evidence type="ECO:0000313" key="2">
    <source>
        <dbReference type="Proteomes" id="UP000218767"/>
    </source>
</evidence>
<proteinExistence type="predicted"/>
<comment type="caution">
    <text evidence="1">The sequence shown here is derived from an EMBL/GenBank/DDBJ whole genome shotgun (WGS) entry which is preliminary data.</text>
</comment>
<dbReference type="AlphaFoldDB" id="A0A2A4X1M7"/>
<evidence type="ECO:0000313" key="1">
    <source>
        <dbReference type="EMBL" id="PCI76406.1"/>
    </source>
</evidence>
<accession>A0A2A4X1M7</accession>
<organism evidence="1 2">
    <name type="scientific">SAR86 cluster bacterium</name>
    <dbReference type="NCBI Taxonomy" id="2030880"/>
    <lineage>
        <taxon>Bacteria</taxon>
        <taxon>Pseudomonadati</taxon>
        <taxon>Pseudomonadota</taxon>
        <taxon>Gammaproteobacteria</taxon>
        <taxon>SAR86 cluster</taxon>
    </lineage>
</organism>
<reference evidence="2" key="1">
    <citation type="submission" date="2017-08" db="EMBL/GenBank/DDBJ databases">
        <title>A dynamic microbial community with high functional redundancy inhabits the cold, oxic subseafloor aquifer.</title>
        <authorList>
            <person name="Tully B.J."/>
            <person name="Wheat C.G."/>
            <person name="Glazer B.T."/>
            <person name="Huber J.A."/>
        </authorList>
    </citation>
    <scope>NUCLEOTIDE SEQUENCE [LARGE SCALE GENOMIC DNA]</scope>
</reference>
<sequence length="142" mass="16312">MALDKPILQVSHPSKVPGHSMHGDWALPGRQYSYIALLDLAKKHMPGKQAETIRFSDICAKPGDWFGEDDFSGRRYEAAEAKYPGILIHAMPNPCDRAYRMVDGRRRMEKLRRSGLEAGKFFVLEFEDCKEFIFDFLVEEDT</sequence>
<protein>
    <recommendedName>
        <fullName evidence="3">ParB/Sulfiredoxin domain-containing protein</fullName>
    </recommendedName>
</protein>
<name>A0A2A4X1M7_9GAMM</name>